<proteinExistence type="inferred from homology"/>
<feature type="transmembrane region" description="Helical" evidence="8">
    <location>
        <begin position="351"/>
        <end position="376"/>
    </location>
</feature>
<evidence type="ECO:0000256" key="2">
    <source>
        <dbReference type="ARBA" id="ARBA00005275"/>
    </source>
</evidence>
<name>A0A6G5QK65_CAMRE</name>
<feature type="transmembrane region" description="Helical" evidence="8">
    <location>
        <begin position="6"/>
        <end position="21"/>
    </location>
</feature>
<keyword evidence="7 8" id="KW-0472">Membrane</keyword>
<feature type="transmembrane region" description="Helical" evidence="8">
    <location>
        <begin position="28"/>
        <end position="50"/>
    </location>
</feature>
<feature type="transmembrane region" description="Helical" evidence="8">
    <location>
        <begin position="254"/>
        <end position="274"/>
    </location>
</feature>
<comment type="subcellular location">
    <subcellularLocation>
        <location evidence="1">Cell membrane</location>
        <topology evidence="1">Multi-pass membrane protein</topology>
    </subcellularLocation>
</comment>
<feature type="transmembrane region" description="Helical" evidence="8">
    <location>
        <begin position="160"/>
        <end position="185"/>
    </location>
</feature>
<protein>
    <submittedName>
        <fullName evidence="9">Putative C4-dicarboxylate transporter, DcuC family</fullName>
    </submittedName>
</protein>
<feature type="transmembrane region" description="Helical" evidence="8">
    <location>
        <begin position="76"/>
        <end position="96"/>
    </location>
</feature>
<dbReference type="NCBIfam" id="NF037994">
    <property type="entry name" value="DcuC_1"/>
    <property type="match status" value="1"/>
</dbReference>
<evidence type="ECO:0000313" key="9">
    <source>
        <dbReference type="EMBL" id="QCD46088.1"/>
    </source>
</evidence>
<evidence type="ECO:0000256" key="3">
    <source>
        <dbReference type="ARBA" id="ARBA00022448"/>
    </source>
</evidence>
<evidence type="ECO:0000256" key="8">
    <source>
        <dbReference type="SAM" id="Phobius"/>
    </source>
</evidence>
<feature type="transmembrane region" description="Helical" evidence="8">
    <location>
        <begin position="117"/>
        <end position="148"/>
    </location>
</feature>
<accession>A0A6G5QK65</accession>
<dbReference type="GO" id="GO:0005886">
    <property type="term" value="C:plasma membrane"/>
    <property type="evidence" value="ECO:0007669"/>
    <property type="project" value="UniProtKB-SubCell"/>
</dbReference>
<evidence type="ECO:0000256" key="6">
    <source>
        <dbReference type="ARBA" id="ARBA00022989"/>
    </source>
</evidence>
<dbReference type="NCBIfam" id="TIGR00771">
    <property type="entry name" value="DcuC"/>
    <property type="match status" value="1"/>
</dbReference>
<dbReference type="GO" id="GO:0015556">
    <property type="term" value="F:C4-dicarboxylate transmembrane transporter activity"/>
    <property type="evidence" value="ECO:0007669"/>
    <property type="project" value="InterPro"/>
</dbReference>
<dbReference type="Proteomes" id="UP000502377">
    <property type="component" value="Chromosome"/>
</dbReference>
<organism evidence="9 10">
    <name type="scientific">Campylobacter rectus</name>
    <name type="common">Wolinella recta</name>
    <dbReference type="NCBI Taxonomy" id="203"/>
    <lineage>
        <taxon>Bacteria</taxon>
        <taxon>Pseudomonadati</taxon>
        <taxon>Campylobacterota</taxon>
        <taxon>Epsilonproteobacteria</taxon>
        <taxon>Campylobacterales</taxon>
        <taxon>Campylobacteraceae</taxon>
        <taxon>Campylobacter</taxon>
    </lineage>
</organism>
<dbReference type="InterPro" id="IPR018385">
    <property type="entry name" value="C4_dicarb_anaerob_car-like"/>
</dbReference>
<dbReference type="PANTHER" id="PTHR42002">
    <property type="entry name" value="ANAEROBIC C4-DICARBOXYLATE TRANSPORTER DCUC-RELATED"/>
    <property type="match status" value="1"/>
</dbReference>
<dbReference type="PANTHER" id="PTHR42002:SF2">
    <property type="entry name" value="ANAEROBIC C4-DICARBOXYLATE TRANSPORTER DCUC-RELATED"/>
    <property type="match status" value="1"/>
</dbReference>
<feature type="transmembrane region" description="Helical" evidence="8">
    <location>
        <begin position="318"/>
        <end position="339"/>
    </location>
</feature>
<dbReference type="KEGG" id="crx:CRECT_0392"/>
<evidence type="ECO:0000256" key="4">
    <source>
        <dbReference type="ARBA" id="ARBA00022475"/>
    </source>
</evidence>
<dbReference type="AlphaFoldDB" id="A0A6G5QK65"/>
<evidence type="ECO:0000256" key="1">
    <source>
        <dbReference type="ARBA" id="ARBA00004651"/>
    </source>
</evidence>
<feature type="transmembrane region" description="Helical" evidence="8">
    <location>
        <begin position="197"/>
        <end position="218"/>
    </location>
</feature>
<evidence type="ECO:0000256" key="7">
    <source>
        <dbReference type="ARBA" id="ARBA00023136"/>
    </source>
</evidence>
<reference evidence="9 10" key="1">
    <citation type="submission" date="2016-07" db="EMBL/GenBank/DDBJ databases">
        <title>Comparative genomics of the Campylobacter concisus group.</title>
        <authorList>
            <person name="Miller W.G."/>
            <person name="Yee E."/>
            <person name="Chapman M.H."/>
            <person name="Huynh S."/>
            <person name="Bono J.L."/>
            <person name="On S.L.W."/>
            <person name="StLeger J."/>
            <person name="Foster G."/>
            <person name="Parker C.T."/>
        </authorList>
    </citation>
    <scope>NUCLEOTIDE SEQUENCE [LARGE SCALE GENOMIC DNA]</scope>
    <source>
        <strain evidence="9 10">ATCC 33238</strain>
    </source>
</reference>
<keyword evidence="6 8" id="KW-1133">Transmembrane helix</keyword>
<dbReference type="Pfam" id="PF03606">
    <property type="entry name" value="DcuC"/>
    <property type="match status" value="1"/>
</dbReference>
<gene>
    <name evidence="9" type="ORF">CRECT_0392</name>
</gene>
<dbReference type="RefSeq" id="WP_004318860.1">
    <property type="nucleotide sequence ID" value="NZ_CP012543.1"/>
</dbReference>
<comment type="similarity">
    <text evidence="2">Belongs to the DcuC/DcuD transporter (TC 2.A.61) family.</text>
</comment>
<sequence>MAAAGIIIGTVVLFIVGWAIVRGKYAPLVLFLSGVFMLICSVALGTGSFMPKQAVATGNAYLNIIEFIRYMFSNRFANLGLIIMFMVGFASYMTHIGANHAFVSIATKRFARIKNPYVMVFVAFAVAKLISMVITSAVGLGVLCLALLGPVLISLGLNKLTVGSICAMSGAASMVLIGASTAAAAKATQLSILDYVFIYKIPAALPTSIVMGIALVFWNRYLDRKEGWVCSEHVGEVMEFDGAVQNPEAAAPKIYAILPFLPMILVVVFSQYCIASIKLDISAIIILSVVIAMLFEALKHRFKFDPIAEGVKVFFQAMGKSLSGVVILIIAAGVFAEGFKALGMLDSIVKLANSLGFGGFGMSVLFVVITTLVTIISGSNGASFYPLIEMVPHIAAKLNVSSVMLVLPMHQASTIARPLSPVAGVVVAIAGMLKCSPLDIVKRCSVPAVLGLLSHHIFVFLLSL</sequence>
<keyword evidence="3" id="KW-0813">Transport</keyword>
<keyword evidence="4" id="KW-1003">Cell membrane</keyword>
<feature type="transmembrane region" description="Helical" evidence="8">
    <location>
        <begin position="445"/>
        <end position="463"/>
    </location>
</feature>
<dbReference type="InterPro" id="IPR004669">
    <property type="entry name" value="C4_dicarb_anaerob_car"/>
</dbReference>
<evidence type="ECO:0000256" key="5">
    <source>
        <dbReference type="ARBA" id="ARBA00022692"/>
    </source>
</evidence>
<keyword evidence="5 8" id="KW-0812">Transmembrane</keyword>
<dbReference type="EMBL" id="CP012543">
    <property type="protein sequence ID" value="QCD46088.1"/>
    <property type="molecule type" value="Genomic_DNA"/>
</dbReference>
<feature type="transmembrane region" description="Helical" evidence="8">
    <location>
        <begin position="281"/>
        <end position="298"/>
    </location>
</feature>
<evidence type="ECO:0000313" key="10">
    <source>
        <dbReference type="Proteomes" id="UP000502377"/>
    </source>
</evidence>
<feature type="transmembrane region" description="Helical" evidence="8">
    <location>
        <begin position="415"/>
        <end position="433"/>
    </location>
</feature>